<keyword evidence="3" id="KW-1185">Reference proteome</keyword>
<dbReference type="Proteomes" id="UP001320420">
    <property type="component" value="Unassembled WGS sequence"/>
</dbReference>
<comment type="caution">
    <text evidence="2">The sequence shown here is derived from an EMBL/GenBank/DDBJ whole genome shotgun (WGS) entry which is preliminary data.</text>
</comment>
<reference evidence="2 3" key="1">
    <citation type="submission" date="2024-02" db="EMBL/GenBank/DDBJ databases">
        <title>De novo assembly and annotation of 12 fungi associated with fruit tree decline syndrome in Ontario, Canada.</title>
        <authorList>
            <person name="Sulman M."/>
            <person name="Ellouze W."/>
            <person name="Ilyukhin E."/>
        </authorList>
    </citation>
    <scope>NUCLEOTIDE SEQUENCE [LARGE SCALE GENOMIC DNA]</scope>
    <source>
        <strain evidence="2 3">M11/M66-122</strain>
    </source>
</reference>
<name>A0AAN9UXL7_9PEZI</name>
<dbReference type="EMBL" id="JAKJXP020000002">
    <property type="protein sequence ID" value="KAK7757425.1"/>
    <property type="molecule type" value="Genomic_DNA"/>
</dbReference>
<organism evidence="2 3">
    <name type="scientific">Diatrype stigma</name>
    <dbReference type="NCBI Taxonomy" id="117547"/>
    <lineage>
        <taxon>Eukaryota</taxon>
        <taxon>Fungi</taxon>
        <taxon>Dikarya</taxon>
        <taxon>Ascomycota</taxon>
        <taxon>Pezizomycotina</taxon>
        <taxon>Sordariomycetes</taxon>
        <taxon>Xylariomycetidae</taxon>
        <taxon>Xylariales</taxon>
        <taxon>Diatrypaceae</taxon>
        <taxon>Diatrype</taxon>
    </lineage>
</organism>
<sequence>MAAARRKRPRVAADHEDSADENSLTWARTSVLDNGLIRPKPKSTAEVLKIHPDPNVASEALYGLNTLQQREDTPVNDTALLSSLQTMASYLPPEVQDQVYFGEQPGEAAEFSPFRDEAEWAKDLNRRWRSSNAFFRNARLGPYLFWPINTGPVDARAGTAGAGPDHYVTLIAVLRQNPDDLKKHQEAERAKDPQADPSEWDAHDPVAVPYREVVQWSIVDPKRGDVGVNAKQADMDEARRHIRRVDSVRHRAQRILERGGIAFDFATEWRVSGTQPAYALPWVPPQTDAWSSGLRAFALIKKQCDAVVEFHCAETAHDDAVFWARSSGWLNPHQVRHEMMGLLAVHCIDDLGWKARVAIEPIGAIDGIKDRPKFPAQRLRMRHIPPAYVPQNDIKGADLVRISRGYKKPLLLPPVWFQNLGGDGDGDDHGDGDDDGDGDGDGDGHAPADGDGDGDATGDGDGDGDATGDGDGDGDGDATGDGDGDAFDDDHGDGDDNPFADGDGDGDTRGAEKPPPRSFFDTSASRRSAFPESAFLRSTFPG</sequence>
<feature type="region of interest" description="Disordered" evidence="1">
    <location>
        <begin position="1"/>
        <end position="22"/>
    </location>
</feature>
<feature type="compositionally biased region" description="Acidic residues" evidence="1">
    <location>
        <begin position="450"/>
        <end position="505"/>
    </location>
</feature>
<evidence type="ECO:0000313" key="2">
    <source>
        <dbReference type="EMBL" id="KAK7757425.1"/>
    </source>
</evidence>
<accession>A0AAN9UXL7</accession>
<evidence type="ECO:0000256" key="1">
    <source>
        <dbReference type="SAM" id="MobiDB-lite"/>
    </source>
</evidence>
<dbReference type="AlphaFoldDB" id="A0AAN9UXL7"/>
<feature type="compositionally biased region" description="Basic and acidic residues" evidence="1">
    <location>
        <begin position="506"/>
        <end position="515"/>
    </location>
</feature>
<protein>
    <submittedName>
        <fullName evidence="2">Uncharacterized protein</fullName>
    </submittedName>
</protein>
<feature type="compositionally biased region" description="Basic residues" evidence="1">
    <location>
        <begin position="1"/>
        <end position="10"/>
    </location>
</feature>
<feature type="region of interest" description="Disordered" evidence="1">
    <location>
        <begin position="419"/>
        <end position="529"/>
    </location>
</feature>
<evidence type="ECO:0000313" key="3">
    <source>
        <dbReference type="Proteomes" id="UP001320420"/>
    </source>
</evidence>
<feature type="region of interest" description="Disordered" evidence="1">
    <location>
        <begin position="181"/>
        <end position="202"/>
    </location>
</feature>
<feature type="compositionally biased region" description="Acidic residues" evidence="1">
    <location>
        <begin position="424"/>
        <end position="441"/>
    </location>
</feature>
<gene>
    <name evidence="2" type="ORF">SLS62_000439</name>
</gene>
<proteinExistence type="predicted"/>